<dbReference type="EMBL" id="FOSN01000011">
    <property type="protein sequence ID" value="SFK58731.1"/>
    <property type="molecule type" value="Genomic_DNA"/>
</dbReference>
<dbReference type="GO" id="GO:0008237">
    <property type="term" value="F:metallopeptidase activity"/>
    <property type="evidence" value="ECO:0007669"/>
    <property type="project" value="InterPro"/>
</dbReference>
<feature type="region of interest" description="Disordered" evidence="2">
    <location>
        <begin position="165"/>
        <end position="199"/>
    </location>
</feature>
<dbReference type="SUPFAM" id="SSF103088">
    <property type="entry name" value="OmpA-like"/>
    <property type="match status" value="1"/>
</dbReference>
<evidence type="ECO:0000256" key="1">
    <source>
        <dbReference type="PROSITE-ProRule" id="PRU00473"/>
    </source>
</evidence>
<evidence type="ECO:0000313" key="4">
    <source>
        <dbReference type="EMBL" id="SFK58731.1"/>
    </source>
</evidence>
<dbReference type="Pfam" id="PF01471">
    <property type="entry name" value="PG_binding_1"/>
    <property type="match status" value="1"/>
</dbReference>
<organism evidence="4 5">
    <name type="scientific">Methylocapsa palsarum</name>
    <dbReference type="NCBI Taxonomy" id="1612308"/>
    <lineage>
        <taxon>Bacteria</taxon>
        <taxon>Pseudomonadati</taxon>
        <taxon>Pseudomonadota</taxon>
        <taxon>Alphaproteobacteria</taxon>
        <taxon>Hyphomicrobiales</taxon>
        <taxon>Beijerinckiaceae</taxon>
        <taxon>Methylocapsa</taxon>
    </lineage>
</organism>
<feature type="domain" description="OmpA-like" evidence="3">
    <location>
        <begin position="291"/>
        <end position="420"/>
    </location>
</feature>
<reference evidence="4 5" key="1">
    <citation type="submission" date="2016-10" db="EMBL/GenBank/DDBJ databases">
        <authorList>
            <person name="de Groot N.N."/>
        </authorList>
    </citation>
    <scope>NUCLEOTIDE SEQUENCE [LARGE SCALE GENOMIC DNA]</scope>
    <source>
        <strain evidence="4 5">NE2</strain>
    </source>
</reference>
<evidence type="ECO:0000256" key="2">
    <source>
        <dbReference type="SAM" id="MobiDB-lite"/>
    </source>
</evidence>
<dbReference type="InterPro" id="IPR036366">
    <property type="entry name" value="PGBDSf"/>
</dbReference>
<dbReference type="InterPro" id="IPR036737">
    <property type="entry name" value="OmpA-like_sf"/>
</dbReference>
<dbReference type="RefSeq" id="WP_175492601.1">
    <property type="nucleotide sequence ID" value="NZ_FOSN01000011.1"/>
</dbReference>
<sequence length="907" mass="97813">MNSELNFESMPFSFYNTLAREDGGSELEEEAGRRSRGAYRARPKAQQRSWRKPSQSGFPAYAGFQKSVPARAAQRGRFPRGHGRWISSWGLVEPDAIAAAAPAGSEYIRWTQSALNDVLGLQMPVDGVPGSAMRSAVRSFQRNEGLPVDGVVGPDTERALLAARGRQPAGDGAPEPDAAAAGSKPAPGPSPAEPAEEMELEWETFNKPSGRAVMNKLLKFSPEPFESEFGEAFESFETEQSGFEQESSFNYARTPGPGAFAKPGVKPRQIPRGAPMPATRTRRRIDLGEVVICGGKPFAVLDHFKFDKSILRKDSTRDHLAQVDAIAREIMRRAARRKPVPSVCIVGHTDVSGKLDYNYGLGLRRAKAVKQALCMALGNQAGSLTFVVNSMGETDPAQSAATPAARAANRRVEVHLLSEPVQGEKCEALKKLPPEGPGCGVPRPSPAREREISQELQEWEQTAPRRAASVQPKLCLYLESSNSSHRNHFQHQAAGTARRIAAIGSPNAANCAPKVGATSFKTGADIIAAIRAAWECSGKKPLQTVHIFGHSFPSGVIGADAETGLYQNSYFLGAGTRANGARSIADIPTDILSENVIFVLHGCNQAYGCDERGDHDNFAQSLLEHLAGALKNPKVFGHYNSGCAGRNNSWCAYSKSAPKGKAHVGPDYIEPGGCTPPSKKELEFDFAASPASLGDSFRRSAYDPERAASPPVRPAFRLACGAGCAPRRQAECHAILDRALQDAIALARHAARKLSAKPMDMKTMRMFQFFFGREPSQASSAADKRTSAAVVAQRFLASAQELRGGRWSRFRCASPDASPNTHAITGGAREVVLHPRFWEGSPQPGGSRRAFRAGAILRAMLHQLFQEFVLHDPAEQRRGSARCYEAFALKLAGEGGARPDRPCAASA</sequence>
<dbReference type="Gene3D" id="3.30.1330.60">
    <property type="entry name" value="OmpA-like domain"/>
    <property type="match status" value="1"/>
</dbReference>
<evidence type="ECO:0000259" key="3">
    <source>
        <dbReference type="PROSITE" id="PS51123"/>
    </source>
</evidence>
<dbReference type="PANTHER" id="PTHR30329:SF21">
    <property type="entry name" value="LIPOPROTEIN YIAD-RELATED"/>
    <property type="match status" value="1"/>
</dbReference>
<dbReference type="GO" id="GO:0016020">
    <property type="term" value="C:membrane"/>
    <property type="evidence" value="ECO:0007669"/>
    <property type="project" value="UniProtKB-UniRule"/>
</dbReference>
<dbReference type="InterPro" id="IPR036365">
    <property type="entry name" value="PGBD-like_sf"/>
</dbReference>
<dbReference type="SUPFAM" id="SSF47090">
    <property type="entry name" value="PGBD-like"/>
    <property type="match status" value="1"/>
</dbReference>
<dbReference type="Gene3D" id="1.10.101.10">
    <property type="entry name" value="PGBD-like superfamily/PGBD"/>
    <property type="match status" value="1"/>
</dbReference>
<feature type="compositionally biased region" description="Low complexity" evidence="2">
    <location>
        <begin position="168"/>
        <end position="185"/>
    </location>
</feature>
<keyword evidence="1" id="KW-0472">Membrane</keyword>
<feature type="compositionally biased region" description="Basic residues" evidence="2">
    <location>
        <begin position="34"/>
        <end position="51"/>
    </location>
</feature>
<dbReference type="PANTHER" id="PTHR30329">
    <property type="entry name" value="STATOR ELEMENT OF FLAGELLAR MOTOR COMPLEX"/>
    <property type="match status" value="1"/>
</dbReference>
<dbReference type="InterPro" id="IPR050330">
    <property type="entry name" value="Bact_OuterMem_StrucFunc"/>
</dbReference>
<protein>
    <submittedName>
        <fullName evidence="4">Outer membrane protein OmpA</fullName>
    </submittedName>
</protein>
<accession>A0A1I4AS63</accession>
<dbReference type="Proteomes" id="UP000198755">
    <property type="component" value="Unassembled WGS sequence"/>
</dbReference>
<dbReference type="InterPro" id="IPR006665">
    <property type="entry name" value="OmpA-like"/>
</dbReference>
<dbReference type="InterPro" id="IPR024079">
    <property type="entry name" value="MetalloPept_cat_dom_sf"/>
</dbReference>
<name>A0A1I4AS63_9HYPH</name>
<dbReference type="AlphaFoldDB" id="A0A1I4AS63"/>
<proteinExistence type="predicted"/>
<keyword evidence="5" id="KW-1185">Reference proteome</keyword>
<dbReference type="PROSITE" id="PS51123">
    <property type="entry name" value="OMPA_2"/>
    <property type="match status" value="1"/>
</dbReference>
<dbReference type="InterPro" id="IPR002477">
    <property type="entry name" value="Peptidoglycan-bd-like"/>
</dbReference>
<dbReference type="Pfam" id="PF00691">
    <property type="entry name" value="OmpA"/>
    <property type="match status" value="1"/>
</dbReference>
<dbReference type="STRING" id="1612308.SAMN05444581_11154"/>
<dbReference type="Gene3D" id="3.40.390.10">
    <property type="entry name" value="Collagenase (Catalytic Domain)"/>
    <property type="match status" value="1"/>
</dbReference>
<gene>
    <name evidence="4" type="ORF">SAMN05444581_11154</name>
</gene>
<evidence type="ECO:0000313" key="5">
    <source>
        <dbReference type="Proteomes" id="UP000198755"/>
    </source>
</evidence>
<feature type="region of interest" description="Disordered" evidence="2">
    <location>
        <begin position="23"/>
        <end position="57"/>
    </location>
</feature>
<dbReference type="CDD" id="cd07185">
    <property type="entry name" value="OmpA_C-like"/>
    <property type="match status" value="1"/>
</dbReference>